<comment type="caution">
    <text evidence="1">The sequence shown here is derived from an EMBL/GenBank/DDBJ whole genome shotgun (WGS) entry which is preliminary data.</text>
</comment>
<proteinExistence type="predicted"/>
<dbReference type="EMBL" id="BMIR01000001">
    <property type="protein sequence ID" value="GGE28015.1"/>
    <property type="molecule type" value="Genomic_DNA"/>
</dbReference>
<reference evidence="1" key="1">
    <citation type="journal article" date="2014" name="Int. J. Syst. Evol. Microbiol.">
        <title>Complete genome sequence of Corynebacterium casei LMG S-19264T (=DSM 44701T), isolated from a smear-ripened cheese.</title>
        <authorList>
            <consortium name="US DOE Joint Genome Institute (JGI-PGF)"/>
            <person name="Walter F."/>
            <person name="Albersmeier A."/>
            <person name="Kalinowski J."/>
            <person name="Ruckert C."/>
        </authorList>
    </citation>
    <scope>NUCLEOTIDE SEQUENCE</scope>
    <source>
        <strain evidence="1">CGMCC 1.15371</strain>
    </source>
</reference>
<evidence type="ECO:0000313" key="1">
    <source>
        <dbReference type="EMBL" id="GGE28015.1"/>
    </source>
</evidence>
<reference evidence="1" key="2">
    <citation type="submission" date="2020-09" db="EMBL/GenBank/DDBJ databases">
        <authorList>
            <person name="Sun Q."/>
            <person name="Zhou Y."/>
        </authorList>
    </citation>
    <scope>NUCLEOTIDE SEQUENCE</scope>
    <source>
        <strain evidence="1">CGMCC 1.15371</strain>
    </source>
</reference>
<sequence>MEQTLVTGSSARIGFSGRDVIYSEEAVKLIETLDKSESGKDNPWLMVASFVNPHDITLFGELTEKSP</sequence>
<organism evidence="1 2">
    <name type="scientific">Pullulanibacillus camelliae</name>
    <dbReference type="NCBI Taxonomy" id="1707096"/>
    <lineage>
        <taxon>Bacteria</taxon>
        <taxon>Bacillati</taxon>
        <taxon>Bacillota</taxon>
        <taxon>Bacilli</taxon>
        <taxon>Bacillales</taxon>
        <taxon>Sporolactobacillaceae</taxon>
        <taxon>Pullulanibacillus</taxon>
    </lineage>
</organism>
<keyword evidence="2" id="KW-1185">Reference proteome</keyword>
<dbReference type="AlphaFoldDB" id="A0A8J2VF14"/>
<name>A0A8J2VF14_9BACL</name>
<protein>
    <submittedName>
        <fullName evidence="1">Uncharacterized protein</fullName>
    </submittedName>
</protein>
<dbReference type="Proteomes" id="UP000628775">
    <property type="component" value="Unassembled WGS sequence"/>
</dbReference>
<gene>
    <name evidence="1" type="ORF">GCM10011391_03150</name>
</gene>
<evidence type="ECO:0000313" key="2">
    <source>
        <dbReference type="Proteomes" id="UP000628775"/>
    </source>
</evidence>
<accession>A0A8J2VF14</accession>